<evidence type="ECO:0000256" key="5">
    <source>
        <dbReference type="PIRSR" id="PIRSR001430-1"/>
    </source>
</evidence>
<name>S5DSR3_9ACTN</name>
<dbReference type="Gene3D" id="3.30.70.660">
    <property type="entry name" value="Pseudouridine synthase I, catalytic domain, C-terminal subdomain"/>
    <property type="match status" value="1"/>
</dbReference>
<dbReference type="InterPro" id="IPR020094">
    <property type="entry name" value="TruA/RsuA/RluB/E/F_N"/>
</dbReference>
<dbReference type="NCBIfam" id="TIGR00071">
    <property type="entry name" value="hisT_truA"/>
    <property type="match status" value="1"/>
</dbReference>
<comment type="subunit">
    <text evidence="4">Homodimer.</text>
</comment>
<proteinExistence type="inferred from homology"/>
<dbReference type="CDD" id="cd02570">
    <property type="entry name" value="PseudoU_synth_EcTruA"/>
    <property type="match status" value="1"/>
</dbReference>
<organism evidence="9">
    <name type="scientific">Candidatus Actinomarina minuta</name>
    <dbReference type="NCBI Taxonomy" id="1389454"/>
    <lineage>
        <taxon>Bacteria</taxon>
        <taxon>Bacillati</taxon>
        <taxon>Actinomycetota</taxon>
        <taxon>Actinomycetes</taxon>
        <taxon>Candidatus Actinomarinidae</taxon>
        <taxon>Candidatus Actinomarinales</taxon>
        <taxon>Candidatus Actinomarineae</taxon>
        <taxon>Candidatus Actinomarinaceae</taxon>
        <taxon>Candidatus Actinomarina</taxon>
    </lineage>
</organism>
<comment type="caution">
    <text evidence="4">Lacks conserved residue(s) required for the propagation of feature annotation.</text>
</comment>
<accession>S5DSR3</accession>
<dbReference type="PANTHER" id="PTHR11142:SF0">
    <property type="entry name" value="TRNA PSEUDOURIDINE SYNTHASE-LIKE 1"/>
    <property type="match status" value="1"/>
</dbReference>
<feature type="domain" description="Pseudouridine synthase I TruA alpha/beta" evidence="8">
    <location>
        <begin position="142"/>
        <end position="241"/>
    </location>
</feature>
<dbReference type="HAMAP" id="MF_00171">
    <property type="entry name" value="TruA"/>
    <property type="match status" value="1"/>
</dbReference>
<dbReference type="PANTHER" id="PTHR11142">
    <property type="entry name" value="PSEUDOURIDYLATE SYNTHASE"/>
    <property type="match status" value="1"/>
</dbReference>
<evidence type="ECO:0000256" key="6">
    <source>
        <dbReference type="PIRSR" id="PIRSR001430-2"/>
    </source>
</evidence>
<gene>
    <name evidence="4" type="primary">truA</name>
</gene>
<evidence type="ECO:0000256" key="4">
    <source>
        <dbReference type="HAMAP-Rule" id="MF_00171"/>
    </source>
</evidence>
<dbReference type="GO" id="GO:0031119">
    <property type="term" value="P:tRNA pseudouridine synthesis"/>
    <property type="evidence" value="ECO:0007669"/>
    <property type="project" value="UniProtKB-UniRule"/>
</dbReference>
<dbReference type="Gene3D" id="3.30.70.580">
    <property type="entry name" value="Pseudouridine synthase I, catalytic domain, N-terminal subdomain"/>
    <property type="match status" value="1"/>
</dbReference>
<reference evidence="9" key="1">
    <citation type="journal article" date="2013" name="Sci. Rep.">
        <title>Metagenomics uncovers a new group of low GC and ultra-small marine Actinobacteria.</title>
        <authorList>
            <person name="Ghai R."/>
            <person name="Mizuno C.M."/>
            <person name="Picazo A."/>
            <person name="Camacho A."/>
            <person name="Rodriguez-Valera F."/>
        </authorList>
    </citation>
    <scope>NUCLEOTIDE SEQUENCE</scope>
</reference>
<dbReference type="FunFam" id="3.30.70.580:FF:000001">
    <property type="entry name" value="tRNA pseudouridine synthase A"/>
    <property type="match status" value="1"/>
</dbReference>
<keyword evidence="3 4" id="KW-0413">Isomerase</keyword>
<dbReference type="InterPro" id="IPR020097">
    <property type="entry name" value="PsdUridine_synth_TruA_a/b_dom"/>
</dbReference>
<comment type="catalytic activity">
    <reaction evidence="4 7">
        <text>uridine(38/39/40) in tRNA = pseudouridine(38/39/40) in tRNA</text>
        <dbReference type="Rhea" id="RHEA:22376"/>
        <dbReference type="Rhea" id="RHEA-COMP:10085"/>
        <dbReference type="Rhea" id="RHEA-COMP:10087"/>
        <dbReference type="ChEBI" id="CHEBI:65314"/>
        <dbReference type="ChEBI" id="CHEBI:65315"/>
        <dbReference type="EC" id="5.4.99.12"/>
    </reaction>
</comment>
<evidence type="ECO:0000259" key="8">
    <source>
        <dbReference type="Pfam" id="PF01416"/>
    </source>
</evidence>
<dbReference type="InterPro" id="IPR020103">
    <property type="entry name" value="PsdUridine_synth_cat_dom_sf"/>
</dbReference>
<protein>
    <recommendedName>
        <fullName evidence="4">tRNA pseudouridine synthase A</fullName>
        <ecNumber evidence="4">5.4.99.12</ecNumber>
    </recommendedName>
    <alternativeName>
        <fullName evidence="4">tRNA pseudouridine(38-40) synthase</fullName>
    </alternativeName>
    <alternativeName>
        <fullName evidence="4">tRNA pseudouridylate synthase I</fullName>
    </alternativeName>
    <alternativeName>
        <fullName evidence="4">tRNA-uridine isomerase I</fullName>
    </alternativeName>
</protein>
<dbReference type="EMBL" id="KC811150">
    <property type="protein sequence ID" value="AGQ20070.1"/>
    <property type="molecule type" value="Genomic_DNA"/>
</dbReference>
<comment type="function">
    <text evidence="4">Formation of pseudouridine at positions 38, 39 and 40 in the anticodon stem and loop of transfer RNAs.</text>
</comment>
<evidence type="ECO:0000256" key="1">
    <source>
        <dbReference type="ARBA" id="ARBA00009375"/>
    </source>
</evidence>
<dbReference type="EC" id="5.4.99.12" evidence="4"/>
<dbReference type="SUPFAM" id="SSF55120">
    <property type="entry name" value="Pseudouridine synthase"/>
    <property type="match status" value="1"/>
</dbReference>
<evidence type="ECO:0000256" key="3">
    <source>
        <dbReference type="ARBA" id="ARBA00023235"/>
    </source>
</evidence>
<comment type="similarity">
    <text evidence="1 4 7">Belongs to the tRNA pseudouridine synthase TruA family.</text>
</comment>
<evidence type="ECO:0000256" key="2">
    <source>
        <dbReference type="ARBA" id="ARBA00022694"/>
    </source>
</evidence>
<dbReference type="PIRSF" id="PIRSF001430">
    <property type="entry name" value="tRNA_psdUrid_synth"/>
    <property type="match status" value="1"/>
</dbReference>
<sequence length="241" mass="27798">MNSYKLSIAYDGTNYYGFQKQKKKPTIQGKLEEALNLLVDSYELNYSGRTDAGVHAKSQIVNIKTDLILDSKKISSLNKILGDSISINSFKIVSSNFHARYGATERTYKYLVRDSKSNYPHLNKNTYQHYSLLNLEDLNKVAQLFIGEHNFSSFSKIEKFNNPERSIFSSKWIKKNEIYEYTIIANSFLRNMVRNIVGVQLAYCDQKLSLQDILNELKKPSGERLNFIAPAHGLILWKVKY</sequence>
<feature type="active site" description="Nucleophile" evidence="4 5">
    <location>
        <position position="51"/>
    </location>
</feature>
<dbReference type="Pfam" id="PF01416">
    <property type="entry name" value="PseudoU_synth_1"/>
    <property type="match status" value="2"/>
</dbReference>
<dbReference type="AlphaFoldDB" id="S5DSR3"/>
<evidence type="ECO:0000313" key="9">
    <source>
        <dbReference type="EMBL" id="AGQ20070.1"/>
    </source>
</evidence>
<dbReference type="GO" id="GO:0003723">
    <property type="term" value="F:RNA binding"/>
    <property type="evidence" value="ECO:0007669"/>
    <property type="project" value="InterPro"/>
</dbReference>
<feature type="domain" description="Pseudouridine synthase I TruA alpha/beta" evidence="8">
    <location>
        <begin position="8"/>
        <end position="101"/>
    </location>
</feature>
<feature type="binding site" evidence="4 6">
    <location>
        <position position="108"/>
    </location>
    <ligand>
        <name>substrate</name>
    </ligand>
</feature>
<keyword evidence="2 4" id="KW-0819">tRNA processing</keyword>
<evidence type="ECO:0000256" key="7">
    <source>
        <dbReference type="RuleBase" id="RU003792"/>
    </source>
</evidence>
<dbReference type="InterPro" id="IPR020095">
    <property type="entry name" value="PsdUridine_synth_TruA_C"/>
</dbReference>
<dbReference type="InterPro" id="IPR001406">
    <property type="entry name" value="PsdUridine_synth_TruA"/>
</dbReference>
<dbReference type="GO" id="GO:0160147">
    <property type="term" value="F:tRNA pseudouridine(38-40) synthase activity"/>
    <property type="evidence" value="ECO:0007669"/>
    <property type="project" value="UniProtKB-EC"/>
</dbReference>